<reference evidence="4" key="1">
    <citation type="journal article" date="2023" name="G3 (Bethesda)">
        <title>Whole genome assemblies of Zophobas morio and Tenebrio molitor.</title>
        <authorList>
            <person name="Kaur S."/>
            <person name="Stinson S.A."/>
            <person name="diCenzo G.C."/>
        </authorList>
    </citation>
    <scope>NUCLEOTIDE SEQUENCE</scope>
    <source>
        <strain evidence="4">QUZm001</strain>
    </source>
</reference>
<dbReference type="Pfam" id="PF13086">
    <property type="entry name" value="AAA_11"/>
    <property type="match status" value="1"/>
</dbReference>
<dbReference type="AlphaFoldDB" id="A0AA38J0X5"/>
<evidence type="ECO:0000259" key="3">
    <source>
        <dbReference type="Pfam" id="PF13087"/>
    </source>
</evidence>
<feature type="compositionally biased region" description="Basic and acidic residues" evidence="1">
    <location>
        <begin position="216"/>
        <end position="225"/>
    </location>
</feature>
<protein>
    <recommendedName>
        <fullName evidence="6">RNA helicase</fullName>
    </recommendedName>
</protein>
<dbReference type="SUPFAM" id="SSF52540">
    <property type="entry name" value="P-loop containing nucleoside triphosphate hydrolases"/>
    <property type="match status" value="1"/>
</dbReference>
<feature type="region of interest" description="Disordered" evidence="1">
    <location>
        <begin position="110"/>
        <end position="349"/>
    </location>
</feature>
<proteinExistence type="predicted"/>
<evidence type="ECO:0008006" key="6">
    <source>
        <dbReference type="Google" id="ProtNLM"/>
    </source>
</evidence>
<name>A0AA38J0X5_9CUCU</name>
<dbReference type="Proteomes" id="UP001168821">
    <property type="component" value="Unassembled WGS sequence"/>
</dbReference>
<dbReference type="InterPro" id="IPR041679">
    <property type="entry name" value="DNA2/NAM7-like_C"/>
</dbReference>
<dbReference type="GO" id="GO:0004386">
    <property type="term" value="F:helicase activity"/>
    <property type="evidence" value="ECO:0007669"/>
    <property type="project" value="InterPro"/>
</dbReference>
<feature type="compositionally biased region" description="Basic and acidic residues" evidence="1">
    <location>
        <begin position="155"/>
        <end position="169"/>
    </location>
</feature>
<gene>
    <name evidence="4" type="ORF">Zmor_000177</name>
</gene>
<accession>A0AA38J0X5</accession>
<dbReference type="EMBL" id="JALNTZ010000001">
    <property type="protein sequence ID" value="KAJ3664624.1"/>
    <property type="molecule type" value="Genomic_DNA"/>
</dbReference>
<feature type="domain" description="DNA2/NAM7 helicase-like C-terminal" evidence="3">
    <location>
        <begin position="496"/>
        <end position="717"/>
    </location>
</feature>
<keyword evidence="5" id="KW-1185">Reference proteome</keyword>
<feature type="compositionally biased region" description="Basic and acidic residues" evidence="1">
    <location>
        <begin position="292"/>
        <end position="307"/>
    </location>
</feature>
<dbReference type="Pfam" id="PF13087">
    <property type="entry name" value="AAA_12"/>
    <property type="match status" value="1"/>
</dbReference>
<comment type="caution">
    <text evidence="4">The sequence shown here is derived from an EMBL/GenBank/DDBJ whole genome shotgun (WGS) entry which is preliminary data.</text>
</comment>
<dbReference type="InterPro" id="IPR027417">
    <property type="entry name" value="P-loop_NTPase"/>
</dbReference>
<dbReference type="CDD" id="cd18808">
    <property type="entry name" value="SF1_C_Upf1"/>
    <property type="match status" value="1"/>
</dbReference>
<evidence type="ECO:0000313" key="5">
    <source>
        <dbReference type="Proteomes" id="UP001168821"/>
    </source>
</evidence>
<dbReference type="InterPro" id="IPR045055">
    <property type="entry name" value="DNA2/NAM7-like"/>
</dbReference>
<evidence type="ECO:0000259" key="2">
    <source>
        <dbReference type="Pfam" id="PF13086"/>
    </source>
</evidence>
<sequence length="773" mass="87241">MSDAAVPQWKKDLIARLRSQNKRTAHAEQQLFGPSHRTLPPPSAAVAVGSEACECGGTMVQRGDKSDSDEDLHYGPGIVSKLKERYLSLAQREKPRPSILRKAASLENLLDDGPAESGRLFQASQNKRVPSRYAQKGPELKRARSVETISTPEETDTKPKRESMHEEMLIKGSLIIPEKPPENEHKYRVNRPKRIAPVMNEKEKPPADVVKQAKMIFERRPEQRTKPPQQTGEVAAKVQTYKRIIVENKPPKKPAIKVKPVLDKPKTNGIRAKNKHGDREASKSPDIPPRARSPEKKVEVLRPKSPEDVPPSPKSPRSPELKLSSDVPSPKSTSLPSPIPDISRVDFKPEENGVKATSLSETPDLIITSSPLPVVDSPSFRISATENFIKEEIRPSIPEELKTYSNIEDDEFMRIRPDQLKPYRIVVTTLVLVGRFTGPYHPDCIFIDEAAQASEPETDIAVALLDKGKQLVLAGDPKQLGPMAIKSAEKFGLGISLLQRLMTDCDIYQLNRRTGNYDSDFITMLRLNFRSHPDILSIPNELFYHGLLQPKSKEAKRDPIVTAAIYPTIKNKSQLVKGSAVEFCSVSSKEKREGSSPSYFNLFEIKMVVEYVKALHNLKLGPAYKVRADQIGVVTPYKRQVYKIKEALKHCGFADVEVGTTESFQGREKRIIIISTVRAQHSLLLHDRKYNLGFVKHDQRFNVAVTRAISKLVVIGCPPVLRTDNKWTKYMDLCSEHGTYFGNRFMADNQQFREEVIHRTRRFKHVDDQFNHE</sequence>
<dbReference type="PANTHER" id="PTHR10887">
    <property type="entry name" value="DNA2/NAM7 HELICASE FAMILY"/>
    <property type="match status" value="1"/>
</dbReference>
<dbReference type="InterPro" id="IPR041677">
    <property type="entry name" value="DNA2/NAM7_AAA_11"/>
</dbReference>
<dbReference type="InterPro" id="IPR047187">
    <property type="entry name" value="SF1_C_Upf1"/>
</dbReference>
<dbReference type="GO" id="GO:0043186">
    <property type="term" value="C:P granule"/>
    <property type="evidence" value="ECO:0007669"/>
    <property type="project" value="TreeGrafter"/>
</dbReference>
<evidence type="ECO:0000256" key="1">
    <source>
        <dbReference type="SAM" id="MobiDB-lite"/>
    </source>
</evidence>
<dbReference type="Gene3D" id="3.40.50.300">
    <property type="entry name" value="P-loop containing nucleotide triphosphate hydrolases"/>
    <property type="match status" value="2"/>
</dbReference>
<evidence type="ECO:0000313" key="4">
    <source>
        <dbReference type="EMBL" id="KAJ3664624.1"/>
    </source>
</evidence>
<dbReference type="GO" id="GO:0035194">
    <property type="term" value="P:regulatory ncRNA-mediated post-transcriptional gene silencing"/>
    <property type="evidence" value="ECO:0007669"/>
    <property type="project" value="TreeGrafter"/>
</dbReference>
<feature type="domain" description="DNA2/NAM7 helicase helicase" evidence="2">
    <location>
        <begin position="416"/>
        <end position="485"/>
    </location>
</feature>
<organism evidence="4 5">
    <name type="scientific">Zophobas morio</name>
    <dbReference type="NCBI Taxonomy" id="2755281"/>
    <lineage>
        <taxon>Eukaryota</taxon>
        <taxon>Metazoa</taxon>
        <taxon>Ecdysozoa</taxon>
        <taxon>Arthropoda</taxon>
        <taxon>Hexapoda</taxon>
        <taxon>Insecta</taxon>
        <taxon>Pterygota</taxon>
        <taxon>Neoptera</taxon>
        <taxon>Endopterygota</taxon>
        <taxon>Coleoptera</taxon>
        <taxon>Polyphaga</taxon>
        <taxon>Cucujiformia</taxon>
        <taxon>Tenebrionidae</taxon>
        <taxon>Zophobas</taxon>
    </lineage>
</organism>
<dbReference type="PANTHER" id="PTHR10887:SF419">
    <property type="entry name" value="RNA HELICASE MOV10L1"/>
    <property type="match status" value="1"/>
</dbReference>
<dbReference type="GO" id="GO:0005829">
    <property type="term" value="C:cytosol"/>
    <property type="evidence" value="ECO:0007669"/>
    <property type="project" value="TreeGrafter"/>
</dbReference>
<feature type="compositionally biased region" description="Polar residues" evidence="1">
    <location>
        <begin position="326"/>
        <end position="336"/>
    </location>
</feature>
<feature type="region of interest" description="Disordered" evidence="1">
    <location>
        <begin position="20"/>
        <end position="43"/>
    </location>
</feature>